<evidence type="ECO:0000256" key="1">
    <source>
        <dbReference type="ARBA" id="ARBA00023015"/>
    </source>
</evidence>
<dbReference type="SUPFAM" id="SSF46689">
    <property type="entry name" value="Homeodomain-like"/>
    <property type="match status" value="1"/>
</dbReference>
<keyword evidence="7" id="KW-1185">Reference proteome</keyword>
<evidence type="ECO:0000313" key="6">
    <source>
        <dbReference type="EMBL" id="EGD55514.1"/>
    </source>
</evidence>
<evidence type="ECO:0000313" key="7">
    <source>
        <dbReference type="Proteomes" id="UP000035065"/>
    </source>
</evidence>
<accession>F1YHW0</accession>
<dbReference type="Proteomes" id="UP000035065">
    <property type="component" value="Unassembled WGS sequence"/>
</dbReference>
<dbReference type="GO" id="GO:0003677">
    <property type="term" value="F:DNA binding"/>
    <property type="evidence" value="ECO:0007669"/>
    <property type="project" value="UniProtKB-UniRule"/>
</dbReference>
<evidence type="ECO:0000256" key="3">
    <source>
        <dbReference type="ARBA" id="ARBA00023163"/>
    </source>
</evidence>
<sequence length="183" mass="20013">MRTREQILTGAVDVLVEHGYAGMTMQRVQSAAGVTRGALTHHFKSMTQIAVAAVDFIAANQADEIRDAIAPGMSIDDAVEVIHEITRRPTYVAGLQLWSAARTEPALREALQPGAHQLFVELQQTLAPFVDDLDEQRFTIFLDGLLSLLRGLAIGAVLRDRPDREKQVLAAWLTIFASNGQPA</sequence>
<dbReference type="Gene3D" id="1.10.357.10">
    <property type="entry name" value="Tetracycline Repressor, domain 2"/>
    <property type="match status" value="1"/>
</dbReference>
<dbReference type="PANTHER" id="PTHR47506">
    <property type="entry name" value="TRANSCRIPTIONAL REGULATORY PROTEIN"/>
    <property type="match status" value="1"/>
</dbReference>
<proteinExistence type="predicted"/>
<protein>
    <submittedName>
        <fullName evidence="6">TetR family transcriptional regulator</fullName>
    </submittedName>
</protein>
<feature type="domain" description="HTH tetR-type" evidence="5">
    <location>
        <begin position="1"/>
        <end position="61"/>
    </location>
</feature>
<evidence type="ECO:0000256" key="2">
    <source>
        <dbReference type="ARBA" id="ARBA00023125"/>
    </source>
</evidence>
<keyword evidence="3" id="KW-0804">Transcription</keyword>
<organism evidence="6 7">
    <name type="scientific">Gordonia neofelifaecis NRRL B-59395</name>
    <dbReference type="NCBI Taxonomy" id="644548"/>
    <lineage>
        <taxon>Bacteria</taxon>
        <taxon>Bacillati</taxon>
        <taxon>Actinomycetota</taxon>
        <taxon>Actinomycetes</taxon>
        <taxon>Mycobacteriales</taxon>
        <taxon>Gordoniaceae</taxon>
        <taxon>Gordonia</taxon>
    </lineage>
</organism>
<comment type="caution">
    <text evidence="6">The sequence shown here is derived from an EMBL/GenBank/DDBJ whole genome shotgun (WGS) entry which is preliminary data.</text>
</comment>
<gene>
    <name evidence="6" type="ORF">SCNU_07373</name>
</gene>
<dbReference type="PROSITE" id="PS01081">
    <property type="entry name" value="HTH_TETR_1"/>
    <property type="match status" value="1"/>
</dbReference>
<dbReference type="EMBL" id="AEUD01000005">
    <property type="protein sequence ID" value="EGD55514.1"/>
    <property type="molecule type" value="Genomic_DNA"/>
</dbReference>
<dbReference type="Pfam" id="PF00440">
    <property type="entry name" value="TetR_N"/>
    <property type="match status" value="1"/>
</dbReference>
<dbReference type="AlphaFoldDB" id="F1YHW0"/>
<dbReference type="PANTHER" id="PTHR47506:SF3">
    <property type="entry name" value="HTH-TYPE TRANSCRIPTIONAL REGULATOR LMRA"/>
    <property type="match status" value="1"/>
</dbReference>
<dbReference type="PROSITE" id="PS50977">
    <property type="entry name" value="HTH_TETR_2"/>
    <property type="match status" value="1"/>
</dbReference>
<name>F1YHW0_9ACTN</name>
<dbReference type="STRING" id="644548.SCNU_07373"/>
<dbReference type="InterPro" id="IPR009057">
    <property type="entry name" value="Homeodomain-like_sf"/>
</dbReference>
<keyword evidence="2 4" id="KW-0238">DNA-binding</keyword>
<dbReference type="InterPro" id="IPR001647">
    <property type="entry name" value="HTH_TetR"/>
</dbReference>
<feature type="DNA-binding region" description="H-T-H motif" evidence="4">
    <location>
        <begin position="24"/>
        <end position="43"/>
    </location>
</feature>
<reference evidence="6 7" key="1">
    <citation type="journal article" date="2011" name="J. Bacteriol.">
        <title>Draft Genome Sequence of Gordonia neofelifaecis NRRL B-59395, a Cholesterol-Degrading Actinomycete.</title>
        <authorList>
            <person name="Ge F."/>
            <person name="Li W."/>
            <person name="Chen G."/>
            <person name="Liu Y."/>
            <person name="Zhang G."/>
            <person name="Yong B."/>
            <person name="Wang Q."/>
            <person name="Wang N."/>
            <person name="Huang Z."/>
            <person name="Li W."/>
            <person name="Wang J."/>
            <person name="Wu C."/>
            <person name="Xie Q."/>
            <person name="Liu G."/>
        </authorList>
    </citation>
    <scope>NUCLEOTIDE SEQUENCE [LARGE SCALE GENOMIC DNA]</scope>
    <source>
        <strain evidence="6 7">NRRL B-59395</strain>
    </source>
</reference>
<dbReference type="InterPro" id="IPR023772">
    <property type="entry name" value="DNA-bd_HTH_TetR-type_CS"/>
</dbReference>
<evidence type="ECO:0000256" key="4">
    <source>
        <dbReference type="PROSITE-ProRule" id="PRU00335"/>
    </source>
</evidence>
<evidence type="ECO:0000259" key="5">
    <source>
        <dbReference type="PROSITE" id="PS50977"/>
    </source>
</evidence>
<dbReference type="eggNOG" id="COG1309">
    <property type="taxonomic scope" value="Bacteria"/>
</dbReference>
<keyword evidence="1" id="KW-0805">Transcription regulation</keyword>
<dbReference type="PRINTS" id="PR00455">
    <property type="entry name" value="HTHTETR"/>
</dbReference>